<dbReference type="SUPFAM" id="SSF46785">
    <property type="entry name" value="Winged helix' DNA-binding domain"/>
    <property type="match status" value="1"/>
</dbReference>
<dbReference type="SMART" id="SM00347">
    <property type="entry name" value="HTH_MARR"/>
    <property type="match status" value="1"/>
</dbReference>
<dbReference type="InterPro" id="IPR036388">
    <property type="entry name" value="WH-like_DNA-bd_sf"/>
</dbReference>
<dbReference type="InterPro" id="IPR036390">
    <property type="entry name" value="WH_DNA-bd_sf"/>
</dbReference>
<proteinExistence type="predicted"/>
<accession>A0ABW6NGV9</accession>
<dbReference type="PANTHER" id="PTHR39515:SF2">
    <property type="entry name" value="HTH-TYPE TRANSCRIPTIONAL REGULATOR RV0880"/>
    <property type="match status" value="1"/>
</dbReference>
<organism evidence="2 3">
    <name type="scientific">Nocardia africana</name>
    <dbReference type="NCBI Taxonomy" id="134964"/>
    <lineage>
        <taxon>Bacteria</taxon>
        <taxon>Bacillati</taxon>
        <taxon>Actinomycetota</taxon>
        <taxon>Actinomycetes</taxon>
        <taxon>Mycobacteriales</taxon>
        <taxon>Nocardiaceae</taxon>
        <taxon>Nocardia</taxon>
    </lineage>
</organism>
<dbReference type="Pfam" id="PF01047">
    <property type="entry name" value="MarR"/>
    <property type="match status" value="1"/>
</dbReference>
<name>A0ABW6NGV9_9NOCA</name>
<dbReference type="EMBL" id="JBIALX010000005">
    <property type="protein sequence ID" value="MFF0454390.1"/>
    <property type="molecule type" value="Genomic_DNA"/>
</dbReference>
<gene>
    <name evidence="2" type="ORF">ACFYTH_13585</name>
</gene>
<evidence type="ECO:0000259" key="1">
    <source>
        <dbReference type="PROSITE" id="PS50995"/>
    </source>
</evidence>
<feature type="domain" description="HTH marR-type" evidence="1">
    <location>
        <begin position="10"/>
        <end position="143"/>
    </location>
</feature>
<dbReference type="PANTHER" id="PTHR39515">
    <property type="entry name" value="CONSERVED PROTEIN"/>
    <property type="match status" value="1"/>
</dbReference>
<dbReference type="Proteomes" id="UP001601521">
    <property type="component" value="Unassembled WGS sequence"/>
</dbReference>
<dbReference type="InterPro" id="IPR000835">
    <property type="entry name" value="HTH_MarR-typ"/>
</dbReference>
<keyword evidence="3" id="KW-1185">Reference proteome</keyword>
<dbReference type="Gene3D" id="1.10.10.10">
    <property type="entry name" value="Winged helix-like DNA-binding domain superfamily/Winged helix DNA-binding domain"/>
    <property type="match status" value="1"/>
</dbReference>
<dbReference type="PROSITE" id="PS50995">
    <property type="entry name" value="HTH_MARR_2"/>
    <property type="match status" value="1"/>
</dbReference>
<dbReference type="InterPro" id="IPR052526">
    <property type="entry name" value="HTH-type_Bedaq_tolerance"/>
</dbReference>
<dbReference type="RefSeq" id="WP_387251267.1">
    <property type="nucleotide sequence ID" value="NZ_JBIALX010000005.1"/>
</dbReference>
<evidence type="ECO:0000313" key="2">
    <source>
        <dbReference type="EMBL" id="MFF0454390.1"/>
    </source>
</evidence>
<comment type="caution">
    <text evidence="2">The sequence shown here is derived from an EMBL/GenBank/DDBJ whole genome shotgun (WGS) entry which is preliminary data.</text>
</comment>
<sequence>MIVTEASDSAVRAARDLRAVFARLRRRLKELATDQDLTPSQTGVLIRLALDGPSSISRLAGAERMRPQSMATIVAALQARDLVQRAPDPEDGRRQVITVTAAGRRIGETGKQARGEWLAEAMQERYSETEREVILTALQLLERLND</sequence>
<evidence type="ECO:0000313" key="3">
    <source>
        <dbReference type="Proteomes" id="UP001601521"/>
    </source>
</evidence>
<protein>
    <submittedName>
        <fullName evidence="2">MarR family winged helix-turn-helix transcriptional regulator</fullName>
    </submittedName>
</protein>
<reference evidence="2 3" key="1">
    <citation type="submission" date="2024-10" db="EMBL/GenBank/DDBJ databases">
        <title>The Natural Products Discovery Center: Release of the First 8490 Sequenced Strains for Exploring Actinobacteria Biosynthetic Diversity.</title>
        <authorList>
            <person name="Kalkreuter E."/>
            <person name="Kautsar S.A."/>
            <person name="Yang D."/>
            <person name="Bader C.D."/>
            <person name="Teijaro C.N."/>
            <person name="Fluegel L."/>
            <person name="Davis C.M."/>
            <person name="Simpson J.R."/>
            <person name="Lauterbach L."/>
            <person name="Steele A.D."/>
            <person name="Gui C."/>
            <person name="Meng S."/>
            <person name="Li G."/>
            <person name="Viehrig K."/>
            <person name="Ye F."/>
            <person name="Su P."/>
            <person name="Kiefer A.F."/>
            <person name="Nichols A."/>
            <person name="Cepeda A.J."/>
            <person name="Yan W."/>
            <person name="Fan B."/>
            <person name="Jiang Y."/>
            <person name="Adhikari A."/>
            <person name="Zheng C.-J."/>
            <person name="Schuster L."/>
            <person name="Cowan T.M."/>
            <person name="Smanski M.J."/>
            <person name="Chevrette M.G."/>
            <person name="De Carvalho L.P.S."/>
            <person name="Shen B."/>
        </authorList>
    </citation>
    <scope>NUCLEOTIDE SEQUENCE [LARGE SCALE GENOMIC DNA]</scope>
    <source>
        <strain evidence="2 3">NPDC004550</strain>
    </source>
</reference>